<evidence type="ECO:0000256" key="1">
    <source>
        <dbReference type="ARBA" id="ARBA00001964"/>
    </source>
</evidence>
<evidence type="ECO:0000259" key="4">
    <source>
        <dbReference type="Pfam" id="PF00456"/>
    </source>
</evidence>
<dbReference type="InterPro" id="IPR005474">
    <property type="entry name" value="Transketolase_N"/>
</dbReference>
<evidence type="ECO:0000256" key="3">
    <source>
        <dbReference type="ARBA" id="ARBA00023052"/>
    </source>
</evidence>
<accession>A0A921IKE8</accession>
<keyword evidence="3" id="KW-0786">Thiamine pyrophosphate</keyword>
<reference evidence="5" key="1">
    <citation type="journal article" date="2021" name="PeerJ">
        <title>Extensive microbial diversity within the chicken gut microbiome revealed by metagenomics and culture.</title>
        <authorList>
            <person name="Gilroy R."/>
            <person name="Ravi A."/>
            <person name="Getino M."/>
            <person name="Pursley I."/>
            <person name="Horton D.L."/>
            <person name="Alikhan N.F."/>
            <person name="Baker D."/>
            <person name="Gharbi K."/>
            <person name="Hall N."/>
            <person name="Watson M."/>
            <person name="Adriaenssens E.M."/>
            <person name="Foster-Nyarko E."/>
            <person name="Jarju S."/>
            <person name="Secka A."/>
            <person name="Antonio M."/>
            <person name="Oren A."/>
            <person name="Chaudhuri R.R."/>
            <person name="La Ragione R."/>
            <person name="Hildebrand F."/>
            <person name="Pallen M.J."/>
        </authorList>
    </citation>
    <scope>NUCLEOTIDE SEQUENCE</scope>
    <source>
        <strain evidence="5">ChiBcec21-2208</strain>
    </source>
</reference>
<dbReference type="SUPFAM" id="SSF52518">
    <property type="entry name" value="Thiamin diphosphate-binding fold (THDP-binding)"/>
    <property type="match status" value="1"/>
</dbReference>
<evidence type="ECO:0000313" key="6">
    <source>
        <dbReference type="Proteomes" id="UP000782880"/>
    </source>
</evidence>
<proteinExistence type="inferred from homology"/>
<dbReference type="CDD" id="cd02012">
    <property type="entry name" value="TPP_TK"/>
    <property type="match status" value="1"/>
</dbReference>
<name>A0A921IKE8_9FIRM</name>
<reference evidence="5" key="2">
    <citation type="submission" date="2021-09" db="EMBL/GenBank/DDBJ databases">
        <authorList>
            <person name="Gilroy R."/>
        </authorList>
    </citation>
    <scope>NUCLEOTIDE SEQUENCE</scope>
    <source>
        <strain evidence="5">ChiBcec21-2208</strain>
    </source>
</reference>
<dbReference type="PANTHER" id="PTHR47514">
    <property type="entry name" value="TRANSKETOLASE N-TERMINAL SECTION-RELATED"/>
    <property type="match status" value="1"/>
</dbReference>
<gene>
    <name evidence="5" type="ORF">K8V20_07115</name>
</gene>
<dbReference type="Pfam" id="PF00456">
    <property type="entry name" value="Transketolase_N"/>
    <property type="match status" value="1"/>
</dbReference>
<comment type="caution">
    <text evidence="5">The sequence shown here is derived from an EMBL/GenBank/DDBJ whole genome shotgun (WGS) entry which is preliminary data.</text>
</comment>
<dbReference type="PANTHER" id="PTHR47514:SF1">
    <property type="entry name" value="TRANSKETOLASE N-TERMINAL SECTION-RELATED"/>
    <property type="match status" value="1"/>
</dbReference>
<dbReference type="AlphaFoldDB" id="A0A921IKE8"/>
<evidence type="ECO:0000313" key="5">
    <source>
        <dbReference type="EMBL" id="HJG28399.1"/>
    </source>
</evidence>
<organism evidence="5 6">
    <name type="scientific">Subdoligranulum variabile</name>
    <dbReference type="NCBI Taxonomy" id="214851"/>
    <lineage>
        <taxon>Bacteria</taxon>
        <taxon>Bacillati</taxon>
        <taxon>Bacillota</taxon>
        <taxon>Clostridia</taxon>
        <taxon>Eubacteriales</taxon>
        <taxon>Oscillospiraceae</taxon>
        <taxon>Subdoligranulum</taxon>
    </lineage>
</organism>
<comment type="similarity">
    <text evidence="2">Belongs to the transketolase family.</text>
</comment>
<feature type="domain" description="Transketolase N-terminal" evidence="4">
    <location>
        <begin position="13"/>
        <end position="272"/>
    </location>
</feature>
<dbReference type="Proteomes" id="UP000782880">
    <property type="component" value="Unassembled WGS sequence"/>
</dbReference>
<sequence>MTKLETLQLKLTATRVRMGVIEATHGAGCGHPGGSLSSADVLTYLYFREMRVDPEQPQDPNRDRFVLSKGHCAPALYATLAERGFFPVSDLPTLRHSNSYLQGHPNMNTVPGVDMSTGSLGQGVSTACGMALAAKQLGSDINVYTLLGDGEIDEGQCWEAFMFANHYKLDNLCIMVDVNGLQIDGTTRQVMNSEPLDRKMDAFGFNTIVCNGNSFAELEQAFKMFDLSHGSGKPTCFLLRTTKGQGVSYMQNAVEWHGKAPNDDEYALAMEELRAAYDSLEKEIELNNG</sequence>
<dbReference type="EMBL" id="DYVE01000183">
    <property type="protein sequence ID" value="HJG28399.1"/>
    <property type="molecule type" value="Genomic_DNA"/>
</dbReference>
<dbReference type="InterPro" id="IPR029061">
    <property type="entry name" value="THDP-binding"/>
</dbReference>
<protein>
    <submittedName>
        <fullName evidence="5">Transketolase</fullName>
    </submittedName>
</protein>
<dbReference type="Gene3D" id="3.40.50.970">
    <property type="match status" value="1"/>
</dbReference>
<comment type="cofactor">
    <cofactor evidence="1">
        <name>thiamine diphosphate</name>
        <dbReference type="ChEBI" id="CHEBI:58937"/>
    </cofactor>
</comment>
<evidence type="ECO:0000256" key="2">
    <source>
        <dbReference type="ARBA" id="ARBA00007131"/>
    </source>
</evidence>